<reference evidence="3" key="1">
    <citation type="submission" date="2020-05" db="EMBL/GenBank/DDBJ databases">
        <authorList>
            <person name="Chiriac C."/>
            <person name="Salcher M."/>
            <person name="Ghai R."/>
            <person name="Kavagutti S V."/>
        </authorList>
    </citation>
    <scope>NUCLEOTIDE SEQUENCE</scope>
</reference>
<comment type="similarity">
    <text evidence="1">Belongs to the short-chain dehydrogenases/reductases (SDR) family.</text>
</comment>
<dbReference type="NCBIfam" id="NF004843">
    <property type="entry name" value="PRK06194.1"/>
    <property type="match status" value="1"/>
</dbReference>
<dbReference type="PRINTS" id="PR00081">
    <property type="entry name" value="GDHRDH"/>
</dbReference>
<dbReference type="InterPro" id="IPR002347">
    <property type="entry name" value="SDR_fam"/>
</dbReference>
<dbReference type="PANTHER" id="PTHR44196:SF1">
    <property type="entry name" value="DEHYDROGENASE_REDUCTASE SDR FAMILY MEMBER 7B"/>
    <property type="match status" value="1"/>
</dbReference>
<organism evidence="3">
    <name type="scientific">freshwater metagenome</name>
    <dbReference type="NCBI Taxonomy" id="449393"/>
    <lineage>
        <taxon>unclassified sequences</taxon>
        <taxon>metagenomes</taxon>
        <taxon>ecological metagenomes</taxon>
    </lineage>
</organism>
<gene>
    <name evidence="3" type="ORF">UFOPK1392_01205</name>
    <name evidence="4" type="ORF">UFOPK3733_00366</name>
</gene>
<sequence length="271" mass="28359">MENLDGRVAVITGAASGIGLAMAHRFAAEGMKLVLSDVESDAMAAAVAGLPAGTEVVSMLCDVSKGEQVEALRDFALDSFGTVHLVCNNAGVGGGGAMTELNLTDWEWVIGVNLWGVINGVKVFLPLLTEQGEGHIVNTASVAGLFAAPFMGAYNVSKYGVVALSETLFNELAMAHPGVHVSVLCPSWVKTNIANSARNHPDGPPEDAGAIAEVIETFISKGIDPADVADQVAEAVKVNRFWIITHEDTPAAVTQRMRSILDDGAPPMLMH</sequence>
<dbReference type="EMBL" id="CAEMXZ010000045">
    <property type="protein sequence ID" value="CAB4323450.1"/>
    <property type="molecule type" value="Genomic_DNA"/>
</dbReference>
<dbReference type="GO" id="GO:0016491">
    <property type="term" value="F:oxidoreductase activity"/>
    <property type="evidence" value="ECO:0007669"/>
    <property type="project" value="UniProtKB-KW"/>
</dbReference>
<keyword evidence="2" id="KW-0560">Oxidoreductase</keyword>
<protein>
    <submittedName>
        <fullName evidence="3">Unannotated protein</fullName>
    </submittedName>
</protein>
<dbReference type="PRINTS" id="PR00080">
    <property type="entry name" value="SDRFAMILY"/>
</dbReference>
<dbReference type="Gene3D" id="3.40.50.720">
    <property type="entry name" value="NAD(P)-binding Rossmann-like Domain"/>
    <property type="match status" value="1"/>
</dbReference>
<proteinExistence type="inferred from homology"/>
<dbReference type="Pfam" id="PF00106">
    <property type="entry name" value="adh_short"/>
    <property type="match status" value="1"/>
</dbReference>
<dbReference type="AlphaFoldDB" id="A0A6J5YBC9"/>
<accession>A0A6J5YBC9</accession>
<dbReference type="GO" id="GO:0016020">
    <property type="term" value="C:membrane"/>
    <property type="evidence" value="ECO:0007669"/>
    <property type="project" value="TreeGrafter"/>
</dbReference>
<dbReference type="PANTHER" id="PTHR44196">
    <property type="entry name" value="DEHYDROGENASE/REDUCTASE SDR FAMILY MEMBER 7B"/>
    <property type="match status" value="1"/>
</dbReference>
<dbReference type="EMBL" id="CAFBNC010000010">
    <property type="protein sequence ID" value="CAB4925870.1"/>
    <property type="molecule type" value="Genomic_DNA"/>
</dbReference>
<dbReference type="SUPFAM" id="SSF51735">
    <property type="entry name" value="NAD(P)-binding Rossmann-fold domains"/>
    <property type="match status" value="1"/>
</dbReference>
<dbReference type="CDD" id="cd05233">
    <property type="entry name" value="SDR_c"/>
    <property type="match status" value="1"/>
</dbReference>
<dbReference type="FunFam" id="3.40.50.720:FF:000084">
    <property type="entry name" value="Short-chain dehydrogenase reductase"/>
    <property type="match status" value="1"/>
</dbReference>
<evidence type="ECO:0000256" key="2">
    <source>
        <dbReference type="ARBA" id="ARBA00023002"/>
    </source>
</evidence>
<evidence type="ECO:0000313" key="4">
    <source>
        <dbReference type="EMBL" id="CAB4925870.1"/>
    </source>
</evidence>
<dbReference type="InterPro" id="IPR036291">
    <property type="entry name" value="NAD(P)-bd_dom_sf"/>
</dbReference>
<evidence type="ECO:0000256" key="1">
    <source>
        <dbReference type="ARBA" id="ARBA00006484"/>
    </source>
</evidence>
<name>A0A6J5YBC9_9ZZZZ</name>
<evidence type="ECO:0000313" key="3">
    <source>
        <dbReference type="EMBL" id="CAB4323450.1"/>
    </source>
</evidence>